<proteinExistence type="predicted"/>
<protein>
    <submittedName>
        <fullName evidence="1">Uncharacterized protein</fullName>
    </submittedName>
</protein>
<sequence>MWWMFQSLVAASANSVRTDSIRATGANTSSKSTPCRWTKPLATSRALCFTTFPRSSLFTLNTHFNPIG</sequence>
<evidence type="ECO:0000313" key="1">
    <source>
        <dbReference type="EMBL" id="JAE30666.1"/>
    </source>
</evidence>
<name>A0A0A9H746_ARUDO</name>
<reference evidence="1" key="2">
    <citation type="journal article" date="2015" name="Data Brief">
        <title>Shoot transcriptome of the giant reed, Arundo donax.</title>
        <authorList>
            <person name="Barrero R.A."/>
            <person name="Guerrero F.D."/>
            <person name="Moolhuijzen P."/>
            <person name="Goolsby J.A."/>
            <person name="Tidwell J."/>
            <person name="Bellgard S.E."/>
            <person name="Bellgard M.I."/>
        </authorList>
    </citation>
    <scope>NUCLEOTIDE SEQUENCE</scope>
    <source>
        <tissue evidence="1">Shoot tissue taken approximately 20 cm above the soil surface</tissue>
    </source>
</reference>
<dbReference type="EMBL" id="GBRH01167230">
    <property type="protein sequence ID" value="JAE30666.1"/>
    <property type="molecule type" value="Transcribed_RNA"/>
</dbReference>
<reference evidence="1" key="1">
    <citation type="submission" date="2014-09" db="EMBL/GenBank/DDBJ databases">
        <authorList>
            <person name="Magalhaes I.L.F."/>
            <person name="Oliveira U."/>
            <person name="Santos F.R."/>
            <person name="Vidigal T.H.D.A."/>
            <person name="Brescovit A.D."/>
            <person name="Santos A.J."/>
        </authorList>
    </citation>
    <scope>NUCLEOTIDE SEQUENCE</scope>
    <source>
        <tissue evidence="1">Shoot tissue taken approximately 20 cm above the soil surface</tissue>
    </source>
</reference>
<accession>A0A0A9H746</accession>
<dbReference type="AlphaFoldDB" id="A0A0A9H746"/>
<organism evidence="1">
    <name type="scientific">Arundo donax</name>
    <name type="common">Giant reed</name>
    <name type="synonym">Donax arundinaceus</name>
    <dbReference type="NCBI Taxonomy" id="35708"/>
    <lineage>
        <taxon>Eukaryota</taxon>
        <taxon>Viridiplantae</taxon>
        <taxon>Streptophyta</taxon>
        <taxon>Embryophyta</taxon>
        <taxon>Tracheophyta</taxon>
        <taxon>Spermatophyta</taxon>
        <taxon>Magnoliopsida</taxon>
        <taxon>Liliopsida</taxon>
        <taxon>Poales</taxon>
        <taxon>Poaceae</taxon>
        <taxon>PACMAD clade</taxon>
        <taxon>Arundinoideae</taxon>
        <taxon>Arundineae</taxon>
        <taxon>Arundo</taxon>
    </lineage>
</organism>